<reference evidence="2 3" key="1">
    <citation type="submission" date="2019-01" db="EMBL/GenBank/DDBJ databases">
        <title>Novel species of Cellulomonas.</title>
        <authorList>
            <person name="Liu Q."/>
            <person name="Xin Y.-H."/>
        </authorList>
    </citation>
    <scope>NUCLEOTIDE SEQUENCE [LARGE SCALE GENOMIC DNA]</scope>
    <source>
        <strain evidence="2 3">HLT2-17</strain>
    </source>
</reference>
<dbReference type="Proteomes" id="UP000293764">
    <property type="component" value="Unassembled WGS sequence"/>
</dbReference>
<accession>A0A4Q5N2M0</accession>
<dbReference type="AlphaFoldDB" id="A0A4Q5N2M0"/>
<sequence>MTNLGHTSEGPTVSVSSARNGPTTDTPGSFAIELLADQGSSIERDHTGAIVDRIDESKSLSLVAALQHGENGWIVREVQVDEVPADG</sequence>
<evidence type="ECO:0000256" key="1">
    <source>
        <dbReference type="SAM" id="MobiDB-lite"/>
    </source>
</evidence>
<feature type="region of interest" description="Disordered" evidence="1">
    <location>
        <begin position="1"/>
        <end position="29"/>
    </location>
</feature>
<evidence type="ECO:0000313" key="3">
    <source>
        <dbReference type="Proteomes" id="UP000293764"/>
    </source>
</evidence>
<keyword evidence="3" id="KW-1185">Reference proteome</keyword>
<proteinExistence type="predicted"/>
<protein>
    <submittedName>
        <fullName evidence="2">Uncharacterized protein</fullName>
    </submittedName>
</protein>
<dbReference type="EMBL" id="SDWW01000005">
    <property type="protein sequence ID" value="RYV52409.1"/>
    <property type="molecule type" value="Genomic_DNA"/>
</dbReference>
<evidence type="ECO:0000313" key="2">
    <source>
        <dbReference type="EMBL" id="RYV52409.1"/>
    </source>
</evidence>
<comment type="caution">
    <text evidence="2">The sequence shown here is derived from an EMBL/GenBank/DDBJ whole genome shotgun (WGS) entry which is preliminary data.</text>
</comment>
<organism evidence="2 3">
    <name type="scientific">Pengzhenrongella frigida</name>
    <dbReference type="NCBI Taxonomy" id="1259133"/>
    <lineage>
        <taxon>Bacteria</taxon>
        <taxon>Bacillati</taxon>
        <taxon>Actinomycetota</taxon>
        <taxon>Actinomycetes</taxon>
        <taxon>Micrococcales</taxon>
        <taxon>Pengzhenrongella</taxon>
    </lineage>
</organism>
<gene>
    <name evidence="2" type="ORF">EUA98_02800</name>
</gene>
<name>A0A4Q5N2M0_9MICO</name>
<feature type="compositionally biased region" description="Polar residues" evidence="1">
    <location>
        <begin position="1"/>
        <end position="27"/>
    </location>
</feature>